<name>F9S7W4_9VIBR</name>
<dbReference type="RefSeq" id="WP_006714572.1">
    <property type="nucleotide sequence ID" value="NZ_AFWF01000303.1"/>
</dbReference>
<organism evidence="2 3">
    <name type="scientific">Vibrio ichthyoenteri ATCC 700023</name>
    <dbReference type="NCBI Taxonomy" id="870968"/>
    <lineage>
        <taxon>Bacteria</taxon>
        <taxon>Pseudomonadati</taxon>
        <taxon>Pseudomonadota</taxon>
        <taxon>Gammaproteobacteria</taxon>
        <taxon>Vibrionales</taxon>
        <taxon>Vibrionaceae</taxon>
        <taxon>Vibrio</taxon>
    </lineage>
</organism>
<proteinExistence type="predicted"/>
<accession>F9S7W4</accession>
<comment type="caution">
    <text evidence="2">The sequence shown here is derived from an EMBL/GenBank/DDBJ whole genome shotgun (WGS) entry which is preliminary data.</text>
</comment>
<protein>
    <submittedName>
        <fullName evidence="2">Uncharacterized protein</fullName>
    </submittedName>
</protein>
<dbReference type="Proteomes" id="UP000004605">
    <property type="component" value="Unassembled WGS sequence"/>
</dbReference>
<keyword evidence="3" id="KW-1185">Reference proteome</keyword>
<dbReference type="EMBL" id="AFWF01000303">
    <property type="protein sequence ID" value="EGU31014.1"/>
    <property type="molecule type" value="Genomic_DNA"/>
</dbReference>
<keyword evidence="1" id="KW-0812">Transmembrane</keyword>
<sequence length="95" mass="10881">MSLFKEELYEQAPFVFVGIVTCVVLYIVIFHSGSSEISLRAYDDVSSFYNIEACQSLIDSSFDDRVITNDEYYFIKGCADEQPKRHFSTLVTEAQ</sequence>
<evidence type="ECO:0000256" key="1">
    <source>
        <dbReference type="SAM" id="Phobius"/>
    </source>
</evidence>
<keyword evidence="1" id="KW-1133">Transmembrane helix</keyword>
<keyword evidence="1" id="KW-0472">Membrane</keyword>
<feature type="transmembrane region" description="Helical" evidence="1">
    <location>
        <begin position="12"/>
        <end position="30"/>
    </location>
</feature>
<gene>
    <name evidence="2" type="ORF">VII00023_20757</name>
</gene>
<evidence type="ECO:0000313" key="3">
    <source>
        <dbReference type="Proteomes" id="UP000004605"/>
    </source>
</evidence>
<reference evidence="2 3" key="1">
    <citation type="journal article" date="2012" name="Int. J. Syst. Evol. Microbiol.">
        <title>Vibrio caribbeanicus sp. nov., isolated from the marine sponge Scleritoderma cyanea.</title>
        <authorList>
            <person name="Hoffmann M."/>
            <person name="Monday S.R."/>
            <person name="Allard M.W."/>
            <person name="Strain E.A."/>
            <person name="Whittaker P."/>
            <person name="Naum M."/>
            <person name="McCarthy P.J."/>
            <person name="Lopez J.V."/>
            <person name="Fischer M."/>
            <person name="Brown E.W."/>
        </authorList>
    </citation>
    <scope>NUCLEOTIDE SEQUENCE [LARGE SCALE GENOMIC DNA]</scope>
    <source>
        <strain evidence="2 3">ATCC 700023</strain>
    </source>
</reference>
<dbReference type="AlphaFoldDB" id="F9S7W4"/>
<evidence type="ECO:0000313" key="2">
    <source>
        <dbReference type="EMBL" id="EGU31014.1"/>
    </source>
</evidence>